<dbReference type="KEGG" id="medw:NCTC10132_00126"/>
<keyword evidence="2" id="KW-1185">Reference proteome</keyword>
<dbReference type="EMBL" id="LS991951">
    <property type="protein sequence ID" value="SYV96792.1"/>
    <property type="molecule type" value="Genomic_DNA"/>
</dbReference>
<name>A0A3B0PJ31_9BACT</name>
<organism evidence="1 2">
    <name type="scientific">Mycoplasmopsis edwardii</name>
    <dbReference type="NCBI Taxonomy" id="53558"/>
    <lineage>
        <taxon>Bacteria</taxon>
        <taxon>Bacillati</taxon>
        <taxon>Mycoplasmatota</taxon>
        <taxon>Mycoplasmoidales</taxon>
        <taxon>Metamycoplasmataceae</taxon>
        <taxon>Mycoplasmopsis</taxon>
    </lineage>
</organism>
<reference evidence="2" key="1">
    <citation type="submission" date="2018-06" db="EMBL/GenBank/DDBJ databases">
        <authorList>
            <consortium name="Pathogen Informatics"/>
        </authorList>
    </citation>
    <scope>NUCLEOTIDE SEQUENCE [LARGE SCALE GENOMIC DNA]</scope>
    <source>
        <strain evidence="2">NCTC10132</strain>
    </source>
</reference>
<protein>
    <submittedName>
        <fullName evidence="1">Uncharacterized protein</fullName>
    </submittedName>
</protein>
<evidence type="ECO:0000313" key="1">
    <source>
        <dbReference type="EMBL" id="SYV96792.1"/>
    </source>
</evidence>
<feature type="non-terminal residue" evidence="1">
    <location>
        <position position="56"/>
    </location>
</feature>
<dbReference type="Proteomes" id="UP000257559">
    <property type="component" value="Chromosome"/>
</dbReference>
<dbReference type="AlphaFoldDB" id="A0A3B0PJ31"/>
<evidence type="ECO:0000313" key="2">
    <source>
        <dbReference type="Proteomes" id="UP000257559"/>
    </source>
</evidence>
<accession>A0A3B0PJ31</accession>
<gene>
    <name evidence="1" type="ORF">NCTC10132_00126</name>
</gene>
<sequence length="56" mass="6505">MQKDLITEEFIEEFKKLFMFTRDMSKGPGSDNMPSPYSVYGKYGDDGKGGRYVNIW</sequence>
<proteinExistence type="predicted"/>